<dbReference type="Gene3D" id="1.20.140.160">
    <property type="match status" value="1"/>
</dbReference>
<keyword evidence="8" id="KW-1185">Reference proteome</keyword>
<dbReference type="Proteomes" id="UP000248259">
    <property type="component" value="Unassembled WGS sequence"/>
</dbReference>
<comment type="caution">
    <text evidence="7">The sequence shown here is derived from an EMBL/GenBank/DDBJ whole genome shotgun (WGS) entry which is preliminary data.</text>
</comment>
<dbReference type="OrthoDB" id="9799825at2"/>
<dbReference type="InterPro" id="IPR007627">
    <property type="entry name" value="RNA_pol_sigma70_r2"/>
</dbReference>
<dbReference type="GO" id="GO:0003677">
    <property type="term" value="F:DNA binding"/>
    <property type="evidence" value="ECO:0007669"/>
    <property type="project" value="UniProtKB-KW"/>
</dbReference>
<dbReference type="InterPro" id="IPR013325">
    <property type="entry name" value="RNA_pol_sigma_r2"/>
</dbReference>
<evidence type="ECO:0000313" key="7">
    <source>
        <dbReference type="EMBL" id="PZA17002.1"/>
    </source>
</evidence>
<dbReference type="Gene3D" id="1.10.1740.10">
    <property type="match status" value="1"/>
</dbReference>
<dbReference type="PANTHER" id="PTHR30385:SF7">
    <property type="entry name" value="RNA POLYMERASE SIGMA FACTOR FLIA"/>
    <property type="match status" value="1"/>
</dbReference>
<reference evidence="7 8" key="1">
    <citation type="submission" date="2018-06" db="EMBL/GenBank/DDBJ databases">
        <title>Azoarcus communis strain SWub3 genome.</title>
        <authorList>
            <person name="Zorraquino Salvo V."/>
            <person name="Toubiana D."/>
            <person name="Blumwald E."/>
        </authorList>
    </citation>
    <scope>NUCLEOTIDE SEQUENCE [LARGE SCALE GENOMIC DNA]</scope>
    <source>
        <strain evidence="7 8">SWub3</strain>
    </source>
</reference>
<evidence type="ECO:0000256" key="1">
    <source>
        <dbReference type="ARBA" id="ARBA00023015"/>
    </source>
</evidence>
<keyword evidence="4" id="KW-0804">Transcription</keyword>
<dbReference type="NCBIfam" id="TIGR02479">
    <property type="entry name" value="FliA_WhiG"/>
    <property type="match status" value="1"/>
</dbReference>
<keyword evidence="2" id="KW-0731">Sigma factor</keyword>
<feature type="domain" description="RNA polymerase sigma-70 region 2" evidence="5">
    <location>
        <begin position="30"/>
        <end position="99"/>
    </location>
</feature>
<dbReference type="NCBIfam" id="NF005413">
    <property type="entry name" value="PRK06986.1"/>
    <property type="match status" value="1"/>
</dbReference>
<name>A0A323UVI5_9RHOO</name>
<accession>A0A323UVI5</accession>
<evidence type="ECO:0000256" key="4">
    <source>
        <dbReference type="ARBA" id="ARBA00023163"/>
    </source>
</evidence>
<organism evidence="7 8">
    <name type="scientific">Parazoarcus communis SWub3 = DSM 12120</name>
    <dbReference type="NCBI Taxonomy" id="1121029"/>
    <lineage>
        <taxon>Bacteria</taxon>
        <taxon>Pseudomonadati</taxon>
        <taxon>Pseudomonadota</taxon>
        <taxon>Betaproteobacteria</taxon>
        <taxon>Rhodocyclales</taxon>
        <taxon>Zoogloeaceae</taxon>
        <taxon>Parazoarcus</taxon>
    </lineage>
</organism>
<keyword evidence="3" id="KW-0238">DNA-binding</keyword>
<sequence length="242" mass="27396">MCSSAPVLDHGFGPVGPPPLSPVQEQRYLRDYLPLVKRIVGQLALQASQAMDRKDMEQIGLIGLLECLRRYGAPDEGFGRFAALRVRGAILDELRRMDWRPRTVRQQAHKVRDVVRVLRRELGREPTDAEVQARAGLDDEGYLAFVQAEAFEEIESLDAILQDGHAQFSDGGRSLEDAFVDRRTLEQALARLDERERLILTLYYQHELTLKEIALVLTVTEARVCQLSKQALAKTRAFLTES</sequence>
<dbReference type="SUPFAM" id="SSF88659">
    <property type="entry name" value="Sigma3 and sigma4 domains of RNA polymerase sigma factors"/>
    <property type="match status" value="2"/>
</dbReference>
<dbReference type="AlphaFoldDB" id="A0A323UVI5"/>
<protein>
    <submittedName>
        <fullName evidence="7">RNA polymerase sigma factor FliA</fullName>
    </submittedName>
</protein>
<dbReference type="InterPro" id="IPR012845">
    <property type="entry name" value="RNA_pol_sigma_FliA_WhiG"/>
</dbReference>
<dbReference type="PRINTS" id="PR00046">
    <property type="entry name" value="SIGMA70FCT"/>
</dbReference>
<evidence type="ECO:0000259" key="5">
    <source>
        <dbReference type="Pfam" id="PF04542"/>
    </source>
</evidence>
<dbReference type="PANTHER" id="PTHR30385">
    <property type="entry name" value="SIGMA FACTOR F FLAGELLAR"/>
    <property type="match status" value="1"/>
</dbReference>
<keyword evidence="1" id="KW-0805">Transcription regulation</keyword>
<evidence type="ECO:0000256" key="2">
    <source>
        <dbReference type="ARBA" id="ARBA00023082"/>
    </source>
</evidence>
<feature type="domain" description="RNA polymerase sigma-70 region 4" evidence="6">
    <location>
        <begin position="188"/>
        <end position="236"/>
    </location>
</feature>
<dbReference type="InterPro" id="IPR007630">
    <property type="entry name" value="RNA_pol_sigma70_r4"/>
</dbReference>
<evidence type="ECO:0000259" key="6">
    <source>
        <dbReference type="Pfam" id="PF04545"/>
    </source>
</evidence>
<dbReference type="GO" id="GO:0006352">
    <property type="term" value="P:DNA-templated transcription initiation"/>
    <property type="evidence" value="ECO:0007669"/>
    <property type="project" value="InterPro"/>
</dbReference>
<dbReference type="InterPro" id="IPR013324">
    <property type="entry name" value="RNA_pol_sigma_r3/r4-like"/>
</dbReference>
<evidence type="ECO:0000256" key="3">
    <source>
        <dbReference type="ARBA" id="ARBA00023125"/>
    </source>
</evidence>
<gene>
    <name evidence="7" type="ORF">DNK49_09810</name>
</gene>
<proteinExistence type="predicted"/>
<dbReference type="Pfam" id="PF04545">
    <property type="entry name" value="Sigma70_r4"/>
    <property type="match status" value="1"/>
</dbReference>
<dbReference type="SUPFAM" id="SSF88946">
    <property type="entry name" value="Sigma2 domain of RNA polymerase sigma factors"/>
    <property type="match status" value="1"/>
</dbReference>
<dbReference type="EMBL" id="QKOE01000005">
    <property type="protein sequence ID" value="PZA17002.1"/>
    <property type="molecule type" value="Genomic_DNA"/>
</dbReference>
<dbReference type="NCBIfam" id="TIGR02937">
    <property type="entry name" value="sigma70-ECF"/>
    <property type="match status" value="1"/>
</dbReference>
<dbReference type="GO" id="GO:0003899">
    <property type="term" value="F:DNA-directed RNA polymerase activity"/>
    <property type="evidence" value="ECO:0007669"/>
    <property type="project" value="InterPro"/>
</dbReference>
<dbReference type="CDD" id="cd06171">
    <property type="entry name" value="Sigma70_r4"/>
    <property type="match status" value="1"/>
</dbReference>
<dbReference type="InterPro" id="IPR000943">
    <property type="entry name" value="RNA_pol_sigma70"/>
</dbReference>
<dbReference type="Pfam" id="PF04542">
    <property type="entry name" value="Sigma70_r2"/>
    <property type="match status" value="1"/>
</dbReference>
<evidence type="ECO:0000313" key="8">
    <source>
        <dbReference type="Proteomes" id="UP000248259"/>
    </source>
</evidence>
<dbReference type="GO" id="GO:0016987">
    <property type="term" value="F:sigma factor activity"/>
    <property type="evidence" value="ECO:0007669"/>
    <property type="project" value="UniProtKB-KW"/>
</dbReference>
<dbReference type="InterPro" id="IPR014284">
    <property type="entry name" value="RNA_pol_sigma-70_dom"/>
</dbReference>